<evidence type="ECO:0000256" key="1">
    <source>
        <dbReference type="SAM" id="Phobius"/>
    </source>
</evidence>
<dbReference type="HOGENOM" id="CLU_3188920_0_0_6"/>
<comment type="caution">
    <text evidence="2">The sequence shown here is derived from an EMBL/GenBank/DDBJ whole genome shotgun (WGS) entry which is preliminary data.</text>
</comment>
<dbReference type="EMBL" id="ADBY01000025">
    <property type="protein sequence ID" value="EFE96853.1"/>
    <property type="molecule type" value="Genomic_DNA"/>
</dbReference>
<organism evidence="2 3">
    <name type="scientific">Serratia odorifera DSM 4582</name>
    <dbReference type="NCBI Taxonomy" id="667129"/>
    <lineage>
        <taxon>Bacteria</taxon>
        <taxon>Pseudomonadati</taxon>
        <taxon>Pseudomonadota</taxon>
        <taxon>Gammaproteobacteria</taxon>
        <taxon>Enterobacterales</taxon>
        <taxon>Yersiniaceae</taxon>
        <taxon>Serratia</taxon>
    </lineage>
</organism>
<evidence type="ECO:0000313" key="2">
    <source>
        <dbReference type="EMBL" id="EFE96853.1"/>
    </source>
</evidence>
<sequence>MGFYSLIKRLFILLGLLMNQIISPLLKGGFIVVISLALASLLLSKC</sequence>
<accession>D4DZU7</accession>
<evidence type="ECO:0000313" key="3">
    <source>
        <dbReference type="Proteomes" id="UP000005723"/>
    </source>
</evidence>
<feature type="transmembrane region" description="Helical" evidence="1">
    <location>
        <begin position="21"/>
        <end position="43"/>
    </location>
</feature>
<dbReference type="Proteomes" id="UP000005723">
    <property type="component" value="Unassembled WGS sequence"/>
</dbReference>
<keyword evidence="1" id="KW-0472">Membrane</keyword>
<proteinExistence type="predicted"/>
<dbReference type="STRING" id="667129.HMPREF0758_1447"/>
<keyword evidence="3" id="KW-1185">Reference proteome</keyword>
<keyword evidence="1" id="KW-1133">Transmembrane helix</keyword>
<dbReference type="AlphaFoldDB" id="D4DZU7"/>
<gene>
    <name evidence="2" type="ORF">HMPREF0758_1447</name>
</gene>
<name>D4DZU7_SEROD</name>
<protein>
    <submittedName>
        <fullName evidence="2">Uncharacterized protein</fullName>
    </submittedName>
</protein>
<reference evidence="2 3" key="1">
    <citation type="submission" date="2010-01" db="EMBL/GenBank/DDBJ databases">
        <authorList>
            <person name="Muzny D."/>
            <person name="Qin X."/>
            <person name="Deng J."/>
            <person name="Jiang H."/>
            <person name="Liu Y."/>
            <person name="Qu J."/>
            <person name="Song X.-Z."/>
            <person name="Zhang L."/>
            <person name="Thornton R."/>
            <person name="Coyle M."/>
            <person name="Francisco L."/>
            <person name="Jackson L."/>
            <person name="Javaid M."/>
            <person name="Korchina V."/>
            <person name="Kovar C."/>
            <person name="Mata R."/>
            <person name="Mathew T."/>
            <person name="Ngo R."/>
            <person name="Nguyen L."/>
            <person name="Nguyen N."/>
            <person name="Okwuonu G."/>
            <person name="Ongeri F."/>
            <person name="Pham C."/>
            <person name="Simmons D."/>
            <person name="Wilczek-Boney K."/>
            <person name="Hale W."/>
            <person name="Jakkamsetti A."/>
            <person name="Pham P."/>
            <person name="Ruth R."/>
            <person name="San Lucas F."/>
            <person name="Warren J."/>
            <person name="Zhang J."/>
            <person name="Zhao Z."/>
            <person name="Zhou C."/>
            <person name="Zhu D."/>
            <person name="Lee S."/>
            <person name="Bess C."/>
            <person name="Blankenburg K."/>
            <person name="Forbes L."/>
            <person name="Fu Q."/>
            <person name="Gubbala S."/>
            <person name="Hirani K."/>
            <person name="Jayaseelan J.C."/>
            <person name="Lara F."/>
            <person name="Munidasa M."/>
            <person name="Palculict T."/>
            <person name="Patil S."/>
            <person name="Pu L.-L."/>
            <person name="Saada N."/>
            <person name="Tang L."/>
            <person name="Weissenberger G."/>
            <person name="Zhu Y."/>
            <person name="Hemphill L."/>
            <person name="Shang Y."/>
            <person name="Youmans B."/>
            <person name="Ayvaz T."/>
            <person name="Ross M."/>
            <person name="Santibanez J."/>
            <person name="Aqrawi P."/>
            <person name="Gross S."/>
            <person name="Joshi V."/>
            <person name="Fowler G."/>
            <person name="Nazareth L."/>
            <person name="Reid J."/>
            <person name="Worley K."/>
            <person name="Petrosino J."/>
            <person name="Highlander S."/>
            <person name="Gibbs R."/>
        </authorList>
    </citation>
    <scope>NUCLEOTIDE SEQUENCE [LARGE SCALE GENOMIC DNA]</scope>
    <source>
        <strain evidence="2 3">DSM 4582</strain>
    </source>
</reference>
<keyword evidence="1" id="KW-0812">Transmembrane</keyword>